<dbReference type="InterPro" id="IPR014001">
    <property type="entry name" value="Helicase_ATP-bd"/>
</dbReference>
<proteinExistence type="inferred from homology"/>
<evidence type="ECO:0000259" key="10">
    <source>
        <dbReference type="PROSITE" id="PS51192"/>
    </source>
</evidence>
<dbReference type="PROSITE" id="PS51643">
    <property type="entry name" value="HD_CAS3"/>
    <property type="match status" value="1"/>
</dbReference>
<dbReference type="InterPro" id="IPR041372">
    <property type="entry name" value="Cas3_C"/>
</dbReference>
<evidence type="ECO:0000256" key="1">
    <source>
        <dbReference type="ARBA" id="ARBA00006847"/>
    </source>
</evidence>
<reference evidence="13" key="1">
    <citation type="journal article" date="2019" name="Int. J. Syst. Evol. Microbiol.">
        <title>The Global Catalogue of Microorganisms (GCM) 10K type strain sequencing project: providing services to taxonomists for standard genome sequencing and annotation.</title>
        <authorList>
            <consortium name="The Broad Institute Genomics Platform"/>
            <consortium name="The Broad Institute Genome Sequencing Center for Infectious Disease"/>
            <person name="Wu L."/>
            <person name="Ma J."/>
        </authorList>
    </citation>
    <scope>NUCLEOTIDE SEQUENCE [LARGE SCALE GENOMIC DNA]</scope>
    <source>
        <strain evidence="13">CCUG 71848</strain>
    </source>
</reference>
<dbReference type="Pfam" id="PF00270">
    <property type="entry name" value="DEAD"/>
    <property type="match status" value="1"/>
</dbReference>
<dbReference type="SMART" id="SM00490">
    <property type="entry name" value="HELICc"/>
    <property type="match status" value="1"/>
</dbReference>
<comment type="similarity">
    <text evidence="1">In the N-terminal section; belongs to the CRISPR-associated nuclease Cas3-HD family.</text>
</comment>
<dbReference type="Proteomes" id="UP001597156">
    <property type="component" value="Unassembled WGS sequence"/>
</dbReference>
<dbReference type="SUPFAM" id="SSF52540">
    <property type="entry name" value="P-loop containing nucleoside triphosphate hydrolases"/>
    <property type="match status" value="1"/>
</dbReference>
<dbReference type="InterPro" id="IPR001650">
    <property type="entry name" value="Helicase_C-like"/>
</dbReference>
<keyword evidence="4" id="KW-0479">Metal-binding</keyword>
<dbReference type="Gene3D" id="1.10.3210.30">
    <property type="match status" value="1"/>
</dbReference>
<dbReference type="Pfam" id="PF22590">
    <property type="entry name" value="Cas3-like_C_2"/>
    <property type="match status" value="1"/>
</dbReference>
<feature type="domain" description="Helicase ATP-binding" evidence="10">
    <location>
        <begin position="302"/>
        <end position="504"/>
    </location>
</feature>
<dbReference type="NCBIfam" id="TIGR01596">
    <property type="entry name" value="cas3_HD"/>
    <property type="match status" value="1"/>
</dbReference>
<evidence type="ECO:0000313" key="12">
    <source>
        <dbReference type="EMBL" id="MFD1124164.1"/>
    </source>
</evidence>
<evidence type="ECO:0000256" key="2">
    <source>
        <dbReference type="ARBA" id="ARBA00009046"/>
    </source>
</evidence>
<evidence type="ECO:0000256" key="7">
    <source>
        <dbReference type="ARBA" id="ARBA00022806"/>
    </source>
</evidence>
<keyword evidence="3" id="KW-0540">Nuclease</keyword>
<keyword evidence="5" id="KW-0547">Nucleotide-binding</keyword>
<keyword evidence="7" id="KW-0347">Helicase</keyword>
<dbReference type="NCBIfam" id="TIGR01587">
    <property type="entry name" value="cas3_core"/>
    <property type="match status" value="1"/>
</dbReference>
<dbReference type="PANTHER" id="PTHR47963">
    <property type="entry name" value="DEAD-BOX ATP-DEPENDENT RNA HELICASE 47, MITOCHONDRIAL"/>
    <property type="match status" value="1"/>
</dbReference>
<keyword evidence="8" id="KW-0067">ATP-binding</keyword>
<sequence>MIHLSKRESVIWAKMRSEGGMGEHLWLPLITHLFDTQSTINWLFNHWLSQEQQEILSQGLSNAATEKLVKFVGFTHDIGKATPAFQTKPSYNGDKSLDDEMGERLIRGGFAELDRKKLSSPSKSPHALAGEAILDYFEVPTSISAIIGGHHGKPTSSSPRRQIKVFTSNYWQSDNDQVLQQHWRDVQKGFFNYGLSSSGYQAVDELPNINQPQAVILEGLLIMADWLASSEHTENDLPLFPLIDMSKSWDDINMTGRFQQAIQNWYLDGEWVPQKVTTSEDPYQARWGFKARPVQSAMTEAIGKAVDPGMVIIEAPMGLGKTEIALIAAEQLAYIKGEDGLFMGLPTQATTNAMFGRVSDWLKLLAKSQGENFPIKLMHGKAQFNENYSKLPNASNIDNAGAVVVNSWFSGKKSILTKFTVGTIDHLLLMGLKQKHLFLRHLGFSGKVVVIDEAHAYDFYMNQYLYKAINWLGAYHVPIVILSATLPKEKRNALLKAYLKGKYGKKFKQSFEAPEGWQDTQAYPLLSLLDGNHLKQVTKFPGQSDQLPVKLTVQRVNAADEDLIQAVLKKISHGGIAGVIVNTVKRAQELAKLVPQDTKLMILHASFLAPAREKQEEQLQKAIGKHGNRPSKMIVIGTQVLEQSLDIDFDVLYTDIAPIDLILQRAGRLHRHRLNRPQALKMPQVFVMGINGFGDYGDANEAIYSKYLLMKTDHYLPETITLPDDISTLVQAVYDSATDSEVPDIDQAKLTFKTDFEREKQKARAFQIKLPSDRPNATIHGWLDRDQADVDKDEQKANAAVRDIKETLEVILTKHTAEGDFLLDGRKLSDVQPQEIAQQTIRIPAAVTPQIDLAIDRLETLTNLYYRDWQDSRWLKGALALPLNQDLSIDFCGWHLSYSLALGLSYTKEDEHG</sequence>
<dbReference type="CDD" id="cd09641">
    <property type="entry name" value="Cas3''_I"/>
    <property type="match status" value="1"/>
</dbReference>
<dbReference type="EMBL" id="JBHTLH010000005">
    <property type="protein sequence ID" value="MFD1124164.1"/>
    <property type="molecule type" value="Genomic_DNA"/>
</dbReference>
<evidence type="ECO:0000256" key="4">
    <source>
        <dbReference type="ARBA" id="ARBA00022723"/>
    </source>
</evidence>
<accession>A0ABW3PDF2</accession>
<dbReference type="PROSITE" id="PS51192">
    <property type="entry name" value="HELICASE_ATP_BIND_1"/>
    <property type="match status" value="1"/>
</dbReference>
<protein>
    <submittedName>
        <fullName evidence="12">CRISPR-associated helicase Cas3</fullName>
    </submittedName>
</protein>
<evidence type="ECO:0000256" key="3">
    <source>
        <dbReference type="ARBA" id="ARBA00022722"/>
    </source>
</evidence>
<evidence type="ECO:0000259" key="11">
    <source>
        <dbReference type="PROSITE" id="PS51643"/>
    </source>
</evidence>
<feature type="domain" description="HD Cas3-type" evidence="11">
    <location>
        <begin position="22"/>
        <end position="227"/>
    </location>
</feature>
<comment type="caution">
    <text evidence="12">The sequence shown here is derived from an EMBL/GenBank/DDBJ whole genome shotgun (WGS) entry which is preliminary data.</text>
</comment>
<gene>
    <name evidence="12" type="primary">cas3</name>
    <name evidence="12" type="ORF">ACFQ22_02145</name>
</gene>
<dbReference type="InterPro" id="IPR038257">
    <property type="entry name" value="CRISPR-assoc_Cas3_HD_sf"/>
</dbReference>
<evidence type="ECO:0000256" key="9">
    <source>
        <dbReference type="ARBA" id="ARBA00023118"/>
    </source>
</evidence>
<evidence type="ECO:0000313" key="13">
    <source>
        <dbReference type="Proteomes" id="UP001597156"/>
    </source>
</evidence>
<evidence type="ECO:0000256" key="8">
    <source>
        <dbReference type="ARBA" id="ARBA00022840"/>
    </source>
</evidence>
<dbReference type="InterPro" id="IPR050547">
    <property type="entry name" value="DEAD_box_RNA_helicases"/>
</dbReference>
<dbReference type="Gene3D" id="3.40.50.300">
    <property type="entry name" value="P-loop containing nucleotide triphosphate hydrolases"/>
    <property type="match status" value="2"/>
</dbReference>
<dbReference type="PANTHER" id="PTHR47963:SF9">
    <property type="entry name" value="CRISPR-ASSOCIATED ENDONUCLEASE_HELICASE CAS3"/>
    <property type="match status" value="1"/>
</dbReference>
<dbReference type="InterPro" id="IPR011545">
    <property type="entry name" value="DEAD/DEAH_box_helicase_dom"/>
</dbReference>
<dbReference type="InterPro" id="IPR006474">
    <property type="entry name" value="Helicase_Cas3_CRISPR-ass_core"/>
</dbReference>
<dbReference type="Pfam" id="PF18019">
    <property type="entry name" value="Cas3_HD"/>
    <property type="match status" value="1"/>
</dbReference>
<keyword evidence="6" id="KW-0378">Hydrolase</keyword>
<name>A0ABW3PDF2_9LACO</name>
<dbReference type="InterPro" id="IPR027417">
    <property type="entry name" value="P-loop_NTPase"/>
</dbReference>
<evidence type="ECO:0000256" key="6">
    <source>
        <dbReference type="ARBA" id="ARBA00022801"/>
    </source>
</evidence>
<dbReference type="InterPro" id="IPR006483">
    <property type="entry name" value="CRISPR-assoc_Cas3_HD"/>
</dbReference>
<dbReference type="Pfam" id="PF18395">
    <property type="entry name" value="Cas3_C"/>
    <property type="match status" value="1"/>
</dbReference>
<keyword evidence="13" id="KW-1185">Reference proteome</keyword>
<dbReference type="InterPro" id="IPR054712">
    <property type="entry name" value="Cas3-like_dom"/>
</dbReference>
<evidence type="ECO:0000256" key="5">
    <source>
        <dbReference type="ARBA" id="ARBA00022741"/>
    </source>
</evidence>
<dbReference type="SMART" id="SM00487">
    <property type="entry name" value="DEXDc"/>
    <property type="match status" value="1"/>
</dbReference>
<organism evidence="12 13">
    <name type="scientific">Lentilactobacillus raoultii</name>
    <dbReference type="NCBI Taxonomy" id="1987503"/>
    <lineage>
        <taxon>Bacteria</taxon>
        <taxon>Bacillati</taxon>
        <taxon>Bacillota</taxon>
        <taxon>Bacilli</taxon>
        <taxon>Lactobacillales</taxon>
        <taxon>Lactobacillaceae</taxon>
        <taxon>Lentilactobacillus</taxon>
    </lineage>
</organism>
<comment type="similarity">
    <text evidence="2">In the central section; belongs to the CRISPR-associated helicase Cas3 family.</text>
</comment>
<keyword evidence="9" id="KW-0051">Antiviral defense</keyword>
<dbReference type="RefSeq" id="WP_121977771.1">
    <property type="nucleotide sequence ID" value="NZ_JBHTLH010000005.1"/>
</dbReference>